<dbReference type="Proteomes" id="UP001482620">
    <property type="component" value="Unassembled WGS sequence"/>
</dbReference>
<accession>A0ABV0T3S7</accession>
<feature type="compositionally biased region" description="Polar residues" evidence="1">
    <location>
        <begin position="97"/>
        <end position="107"/>
    </location>
</feature>
<evidence type="ECO:0000259" key="2">
    <source>
        <dbReference type="Pfam" id="PF01262"/>
    </source>
</evidence>
<dbReference type="SUPFAM" id="SSF51905">
    <property type="entry name" value="FAD/NAD(P)-binding domain"/>
    <property type="match status" value="1"/>
</dbReference>
<keyword evidence="4" id="KW-1185">Reference proteome</keyword>
<evidence type="ECO:0000313" key="3">
    <source>
        <dbReference type="EMBL" id="MEQ2227530.1"/>
    </source>
</evidence>
<gene>
    <name evidence="3" type="ORF">ILYODFUR_038539</name>
</gene>
<comment type="caution">
    <text evidence="3">The sequence shown here is derived from an EMBL/GenBank/DDBJ whole genome shotgun (WGS) entry which is preliminary data.</text>
</comment>
<dbReference type="Gene3D" id="3.50.50.60">
    <property type="entry name" value="FAD/NAD(P)-binding domain"/>
    <property type="match status" value="1"/>
</dbReference>
<organism evidence="3 4">
    <name type="scientific">Ilyodon furcidens</name>
    <name type="common">goldbreast splitfin</name>
    <dbReference type="NCBI Taxonomy" id="33524"/>
    <lineage>
        <taxon>Eukaryota</taxon>
        <taxon>Metazoa</taxon>
        <taxon>Chordata</taxon>
        <taxon>Craniata</taxon>
        <taxon>Vertebrata</taxon>
        <taxon>Euteleostomi</taxon>
        <taxon>Actinopterygii</taxon>
        <taxon>Neopterygii</taxon>
        <taxon>Teleostei</taxon>
        <taxon>Neoteleostei</taxon>
        <taxon>Acanthomorphata</taxon>
        <taxon>Ovalentaria</taxon>
        <taxon>Atherinomorphae</taxon>
        <taxon>Cyprinodontiformes</taxon>
        <taxon>Goodeidae</taxon>
        <taxon>Ilyodon</taxon>
    </lineage>
</organism>
<name>A0ABV0T3S7_9TELE</name>
<feature type="domain" description="Alanine dehydrogenase/pyridine nucleotide transhydrogenase NAD(H)-binding" evidence="2">
    <location>
        <begin position="23"/>
        <end position="59"/>
    </location>
</feature>
<feature type="compositionally biased region" description="Low complexity" evidence="1">
    <location>
        <begin position="67"/>
        <end position="80"/>
    </location>
</feature>
<evidence type="ECO:0000313" key="4">
    <source>
        <dbReference type="Proteomes" id="UP001482620"/>
    </source>
</evidence>
<dbReference type="Pfam" id="PF01262">
    <property type="entry name" value="AlaDh_PNT_C"/>
    <property type="match status" value="1"/>
</dbReference>
<feature type="region of interest" description="Disordered" evidence="1">
    <location>
        <begin position="67"/>
        <end position="107"/>
    </location>
</feature>
<protein>
    <recommendedName>
        <fullName evidence="2">Alanine dehydrogenase/pyridine nucleotide transhydrogenase NAD(H)-binding domain-containing protein</fullName>
    </recommendedName>
</protein>
<proteinExistence type="predicted"/>
<evidence type="ECO:0000256" key="1">
    <source>
        <dbReference type="SAM" id="MobiDB-lite"/>
    </source>
</evidence>
<dbReference type="InterPro" id="IPR007698">
    <property type="entry name" value="AlaDH/PNT_NAD(H)-bd"/>
</dbReference>
<dbReference type="EMBL" id="JAHRIQ010021284">
    <property type="protein sequence ID" value="MEQ2227530.1"/>
    <property type="molecule type" value="Genomic_DNA"/>
</dbReference>
<sequence>MTRKGLVNTGVLAVKQPLLPDNVRSKKVIIIGAGPSGLAAARQLQNFGTQVNILDPYTSISAAASVHSSQASHHSSTPTSVHQTNCASSPGSSSTSITCQINSSSAS</sequence>
<reference evidence="3 4" key="1">
    <citation type="submission" date="2021-06" db="EMBL/GenBank/DDBJ databases">
        <authorList>
            <person name="Palmer J.M."/>
        </authorList>
    </citation>
    <scope>NUCLEOTIDE SEQUENCE [LARGE SCALE GENOMIC DNA]</scope>
    <source>
        <strain evidence="4">if_2019</strain>
        <tissue evidence="3">Muscle</tissue>
    </source>
</reference>
<dbReference type="InterPro" id="IPR036188">
    <property type="entry name" value="FAD/NAD-bd_sf"/>
</dbReference>